<keyword evidence="5" id="KW-0547">Nucleotide-binding</keyword>
<dbReference type="Pfam" id="PF00512">
    <property type="entry name" value="HisKA"/>
    <property type="match status" value="1"/>
</dbReference>
<keyword evidence="8" id="KW-0902">Two-component regulatory system</keyword>
<protein>
    <recommendedName>
        <fullName evidence="2">histidine kinase</fullName>
        <ecNumber evidence="2">2.7.13.3</ecNumber>
    </recommendedName>
</protein>
<dbReference type="GO" id="GO:0000155">
    <property type="term" value="F:phosphorelay sensor kinase activity"/>
    <property type="evidence" value="ECO:0007669"/>
    <property type="project" value="InterPro"/>
</dbReference>
<dbReference type="AlphaFoldDB" id="A0A239CRX5"/>
<dbReference type="Gene3D" id="3.30.450.20">
    <property type="entry name" value="PAS domain"/>
    <property type="match status" value="1"/>
</dbReference>
<evidence type="ECO:0000259" key="10">
    <source>
        <dbReference type="PROSITE" id="PS50109"/>
    </source>
</evidence>
<keyword evidence="9" id="KW-0812">Transmembrane</keyword>
<evidence type="ECO:0000256" key="1">
    <source>
        <dbReference type="ARBA" id="ARBA00000085"/>
    </source>
</evidence>
<dbReference type="InterPro" id="IPR036097">
    <property type="entry name" value="HisK_dim/P_sf"/>
</dbReference>
<dbReference type="SUPFAM" id="SSF55874">
    <property type="entry name" value="ATPase domain of HSP90 chaperone/DNA topoisomerase II/histidine kinase"/>
    <property type="match status" value="1"/>
</dbReference>
<name>A0A239CRX5_9BURK</name>
<dbReference type="InterPro" id="IPR003661">
    <property type="entry name" value="HisK_dim/P_dom"/>
</dbReference>
<dbReference type="GO" id="GO:0007234">
    <property type="term" value="P:osmosensory signaling via phosphorelay pathway"/>
    <property type="evidence" value="ECO:0007669"/>
    <property type="project" value="TreeGrafter"/>
</dbReference>
<sequence>MSLLSGLGTAETRAAFWRPLQTFGFTRIVIVAVLLLFLAFNGRPLLGNDQPFGRDTYLLYLAAAIGFWLLSVYQRRYFLLQLLLQLAIDIACITLLYVAAGGVQSGLAILYLFPLCGGAILTPLVPALFLVSVVTLIMLGESGYQVLLSANDVSTSRAGLFGAAFFAAVFLINRLAGKLIKQEDLAAQRGRDLRVQEAINQLIIADMEDGILVTGPELAIFACNPAAERMLGLKPGMAPEWNLDEVPALQPIADAFLGWMKRAADGEDADASAFVVVKPSEEQPNLQRTTVMGQGGRLEMAAHLRLRFARVRSSAVADDRAVIFLQDMTRIESQAQELKLASMGRLTASIAHEVRNPLSAIGHAASLLKEDLVLPTQQRLLKIIGDNVSRLNRMIEDILKLSRKAQMNDEELPLASFLPRLLGEFGETQSLPPTLIGLGPVGGHTVRFDPLHLEEVLVNLLTNALRYASKRDGSIRIWAVAQKSGRLELHVQDDGPGIEPKVRAHLFEPFYTTSSKGTGLGLYLARELCLNNGAMLDYEYRHEKPEGRGDHLSGRFVITLVASQPALSGHPSP</sequence>
<feature type="transmembrane region" description="Helical" evidence="9">
    <location>
        <begin position="110"/>
        <end position="138"/>
    </location>
</feature>
<dbReference type="GO" id="GO:0030295">
    <property type="term" value="F:protein kinase activator activity"/>
    <property type="evidence" value="ECO:0007669"/>
    <property type="project" value="TreeGrafter"/>
</dbReference>
<evidence type="ECO:0000256" key="4">
    <source>
        <dbReference type="ARBA" id="ARBA00022679"/>
    </source>
</evidence>
<evidence type="ECO:0000256" key="5">
    <source>
        <dbReference type="ARBA" id="ARBA00022741"/>
    </source>
</evidence>
<dbReference type="Gene3D" id="1.10.287.130">
    <property type="match status" value="1"/>
</dbReference>
<dbReference type="Gene3D" id="3.30.565.10">
    <property type="entry name" value="Histidine kinase-like ATPase, C-terminal domain"/>
    <property type="match status" value="1"/>
</dbReference>
<dbReference type="Proteomes" id="UP000198284">
    <property type="component" value="Unassembled WGS sequence"/>
</dbReference>
<dbReference type="SMART" id="SM00388">
    <property type="entry name" value="HisKA"/>
    <property type="match status" value="1"/>
</dbReference>
<feature type="transmembrane region" description="Helical" evidence="9">
    <location>
        <begin position="52"/>
        <end position="71"/>
    </location>
</feature>
<dbReference type="GO" id="GO:0005524">
    <property type="term" value="F:ATP binding"/>
    <property type="evidence" value="ECO:0007669"/>
    <property type="project" value="UniProtKB-KW"/>
</dbReference>
<keyword evidence="12" id="KW-1185">Reference proteome</keyword>
<feature type="transmembrane region" description="Helical" evidence="9">
    <location>
        <begin position="158"/>
        <end position="176"/>
    </location>
</feature>
<comment type="catalytic activity">
    <reaction evidence="1">
        <text>ATP + protein L-histidine = ADP + protein N-phospho-L-histidine.</text>
        <dbReference type="EC" id="2.7.13.3"/>
    </reaction>
</comment>
<keyword evidence="9" id="KW-0472">Membrane</keyword>
<dbReference type="InterPro" id="IPR035965">
    <property type="entry name" value="PAS-like_dom_sf"/>
</dbReference>
<dbReference type="EMBL" id="FZOT01000001">
    <property type="protein sequence ID" value="SNS22518.1"/>
    <property type="molecule type" value="Genomic_DNA"/>
</dbReference>
<dbReference type="CDD" id="cd00082">
    <property type="entry name" value="HisKA"/>
    <property type="match status" value="1"/>
</dbReference>
<dbReference type="InterPro" id="IPR003594">
    <property type="entry name" value="HATPase_dom"/>
</dbReference>
<dbReference type="PROSITE" id="PS50109">
    <property type="entry name" value="HIS_KIN"/>
    <property type="match status" value="1"/>
</dbReference>
<dbReference type="PRINTS" id="PR00344">
    <property type="entry name" value="BCTRLSENSOR"/>
</dbReference>
<evidence type="ECO:0000256" key="3">
    <source>
        <dbReference type="ARBA" id="ARBA00022553"/>
    </source>
</evidence>
<evidence type="ECO:0000256" key="7">
    <source>
        <dbReference type="ARBA" id="ARBA00022840"/>
    </source>
</evidence>
<dbReference type="PANTHER" id="PTHR42878:SF7">
    <property type="entry name" value="SENSOR HISTIDINE KINASE GLRK"/>
    <property type="match status" value="1"/>
</dbReference>
<evidence type="ECO:0000256" key="9">
    <source>
        <dbReference type="SAM" id="Phobius"/>
    </source>
</evidence>
<dbReference type="PANTHER" id="PTHR42878">
    <property type="entry name" value="TWO-COMPONENT HISTIDINE KINASE"/>
    <property type="match status" value="1"/>
</dbReference>
<dbReference type="GO" id="GO:0000156">
    <property type="term" value="F:phosphorelay response regulator activity"/>
    <property type="evidence" value="ECO:0007669"/>
    <property type="project" value="TreeGrafter"/>
</dbReference>
<proteinExistence type="predicted"/>
<gene>
    <name evidence="11" type="ORF">SAMN06265795_101603</name>
</gene>
<accession>A0A239CRX5</accession>
<keyword evidence="6 11" id="KW-0418">Kinase</keyword>
<evidence type="ECO:0000256" key="6">
    <source>
        <dbReference type="ARBA" id="ARBA00022777"/>
    </source>
</evidence>
<evidence type="ECO:0000256" key="8">
    <source>
        <dbReference type="ARBA" id="ARBA00023012"/>
    </source>
</evidence>
<dbReference type="SUPFAM" id="SSF55785">
    <property type="entry name" value="PYP-like sensor domain (PAS domain)"/>
    <property type="match status" value="1"/>
</dbReference>
<dbReference type="Pfam" id="PF02518">
    <property type="entry name" value="HATPase_c"/>
    <property type="match status" value="1"/>
</dbReference>
<evidence type="ECO:0000256" key="2">
    <source>
        <dbReference type="ARBA" id="ARBA00012438"/>
    </source>
</evidence>
<keyword evidence="4" id="KW-0808">Transferase</keyword>
<dbReference type="SUPFAM" id="SSF47384">
    <property type="entry name" value="Homodimeric domain of signal transducing histidine kinase"/>
    <property type="match status" value="1"/>
</dbReference>
<keyword evidence="7" id="KW-0067">ATP-binding</keyword>
<organism evidence="11 12">
    <name type="scientific">Noviherbaspirillum humi</name>
    <dbReference type="NCBI Taxonomy" id="1688639"/>
    <lineage>
        <taxon>Bacteria</taxon>
        <taxon>Pseudomonadati</taxon>
        <taxon>Pseudomonadota</taxon>
        <taxon>Betaproteobacteria</taxon>
        <taxon>Burkholderiales</taxon>
        <taxon>Oxalobacteraceae</taxon>
        <taxon>Noviherbaspirillum</taxon>
    </lineage>
</organism>
<dbReference type="CDD" id="cd00075">
    <property type="entry name" value="HATPase"/>
    <property type="match status" value="1"/>
</dbReference>
<dbReference type="InterPro" id="IPR005467">
    <property type="entry name" value="His_kinase_dom"/>
</dbReference>
<dbReference type="InterPro" id="IPR050351">
    <property type="entry name" value="BphY/WalK/GraS-like"/>
</dbReference>
<feature type="transmembrane region" description="Helical" evidence="9">
    <location>
        <begin position="20"/>
        <end position="40"/>
    </location>
</feature>
<reference evidence="11 12" key="1">
    <citation type="submission" date="2017-06" db="EMBL/GenBank/DDBJ databases">
        <authorList>
            <person name="Kim H.J."/>
            <person name="Triplett B.A."/>
        </authorList>
    </citation>
    <scope>NUCLEOTIDE SEQUENCE [LARGE SCALE GENOMIC DNA]</scope>
    <source>
        <strain evidence="11 12">U15</strain>
    </source>
</reference>
<dbReference type="InterPro" id="IPR036890">
    <property type="entry name" value="HATPase_C_sf"/>
</dbReference>
<dbReference type="RefSeq" id="WP_089397778.1">
    <property type="nucleotide sequence ID" value="NZ_FZOT01000001.1"/>
</dbReference>
<keyword evidence="3" id="KW-0597">Phosphoprotein</keyword>
<evidence type="ECO:0000313" key="12">
    <source>
        <dbReference type="Proteomes" id="UP000198284"/>
    </source>
</evidence>
<dbReference type="Pfam" id="PF25323">
    <property type="entry name" value="6TM_PilS"/>
    <property type="match status" value="1"/>
</dbReference>
<dbReference type="SMART" id="SM00387">
    <property type="entry name" value="HATPase_c"/>
    <property type="match status" value="1"/>
</dbReference>
<feature type="domain" description="Histidine kinase" evidence="10">
    <location>
        <begin position="349"/>
        <end position="564"/>
    </location>
</feature>
<dbReference type="OrthoDB" id="9815750at2"/>
<keyword evidence="9" id="KW-1133">Transmembrane helix</keyword>
<dbReference type="EC" id="2.7.13.3" evidence="2"/>
<feature type="transmembrane region" description="Helical" evidence="9">
    <location>
        <begin position="77"/>
        <end position="98"/>
    </location>
</feature>
<evidence type="ECO:0000313" key="11">
    <source>
        <dbReference type="EMBL" id="SNS22518.1"/>
    </source>
</evidence>
<dbReference type="InterPro" id="IPR004358">
    <property type="entry name" value="Sig_transdc_His_kin-like_C"/>
</dbReference>